<dbReference type="SFLD" id="SFLDG00358">
    <property type="entry name" value="Main_(cytGST)"/>
    <property type="match status" value="1"/>
</dbReference>
<dbReference type="Pfam" id="PF13409">
    <property type="entry name" value="GST_N_2"/>
    <property type="match status" value="1"/>
</dbReference>
<dbReference type="InterPro" id="IPR036249">
    <property type="entry name" value="Thioredoxin-like_sf"/>
</dbReference>
<evidence type="ECO:0000313" key="4">
    <source>
        <dbReference type="EMBL" id="KAF7359646.1"/>
    </source>
</evidence>
<dbReference type="GO" id="GO:0006749">
    <property type="term" value="P:glutathione metabolic process"/>
    <property type="evidence" value="ECO:0007669"/>
    <property type="project" value="TreeGrafter"/>
</dbReference>
<sequence length="183" mass="20321">MVLKLYSDPRIFAGGGAIFVHVLAEKRIPFQHIPVSVADRQNTTPEYLAIQPFGQVPAIDDDGFILYESRAICRYLAEKYQDQGTPLLPQSLKERALFEQAAFIELANFHPYCQTVNDEAFGKPRRGLLTDQTILASAIALASGKLGVYETILGKHRHQSTGARPCRNLPSQTSSVSCTRIFL</sequence>
<dbReference type="GO" id="GO:0043295">
    <property type="term" value="F:glutathione binding"/>
    <property type="evidence" value="ECO:0007669"/>
    <property type="project" value="TreeGrafter"/>
</dbReference>
<dbReference type="SUPFAM" id="SSF52833">
    <property type="entry name" value="Thioredoxin-like"/>
    <property type="match status" value="1"/>
</dbReference>
<dbReference type="EMBL" id="JACAZI010000005">
    <property type="protein sequence ID" value="KAF7359646.1"/>
    <property type="molecule type" value="Genomic_DNA"/>
</dbReference>
<dbReference type="InterPro" id="IPR040079">
    <property type="entry name" value="Glutathione_S-Trfase"/>
</dbReference>
<dbReference type="OrthoDB" id="249703at2759"/>
<dbReference type="Gene3D" id="3.40.30.10">
    <property type="entry name" value="Glutaredoxin"/>
    <property type="match status" value="1"/>
</dbReference>
<keyword evidence="2 4" id="KW-0808">Transferase</keyword>
<dbReference type="PROSITE" id="PS50404">
    <property type="entry name" value="GST_NTER"/>
    <property type="match status" value="1"/>
</dbReference>
<feature type="domain" description="GST N-terminal" evidence="3">
    <location>
        <begin position="1"/>
        <end position="84"/>
    </location>
</feature>
<organism evidence="4 5">
    <name type="scientific">Mycena venus</name>
    <dbReference type="NCBI Taxonomy" id="2733690"/>
    <lineage>
        <taxon>Eukaryota</taxon>
        <taxon>Fungi</taxon>
        <taxon>Dikarya</taxon>
        <taxon>Basidiomycota</taxon>
        <taxon>Agaricomycotina</taxon>
        <taxon>Agaricomycetes</taxon>
        <taxon>Agaricomycetidae</taxon>
        <taxon>Agaricales</taxon>
        <taxon>Marasmiineae</taxon>
        <taxon>Mycenaceae</taxon>
        <taxon>Mycena</taxon>
    </lineage>
</organism>
<keyword evidence="5" id="KW-1185">Reference proteome</keyword>
<dbReference type="GO" id="GO:0004364">
    <property type="term" value="F:glutathione transferase activity"/>
    <property type="evidence" value="ECO:0007669"/>
    <property type="project" value="UniProtKB-EC"/>
</dbReference>
<dbReference type="PANTHER" id="PTHR43900">
    <property type="entry name" value="GLUTATHIONE S-TRANSFERASE RHO"/>
    <property type="match status" value="1"/>
</dbReference>
<dbReference type="SUPFAM" id="SSF47616">
    <property type="entry name" value="GST C-terminal domain-like"/>
    <property type="match status" value="1"/>
</dbReference>
<evidence type="ECO:0000259" key="3">
    <source>
        <dbReference type="PROSITE" id="PS50404"/>
    </source>
</evidence>
<dbReference type="AlphaFoldDB" id="A0A8H6YJW4"/>
<dbReference type="Gene3D" id="1.20.1050.10">
    <property type="match status" value="1"/>
</dbReference>
<dbReference type="Proteomes" id="UP000620124">
    <property type="component" value="Unassembled WGS sequence"/>
</dbReference>
<protein>
    <recommendedName>
        <fullName evidence="1">glutathione transferase</fullName>
        <ecNumber evidence="1">2.5.1.18</ecNumber>
    </recommendedName>
</protein>
<dbReference type="GO" id="GO:0005737">
    <property type="term" value="C:cytoplasm"/>
    <property type="evidence" value="ECO:0007669"/>
    <property type="project" value="TreeGrafter"/>
</dbReference>
<name>A0A8H6YJW4_9AGAR</name>
<dbReference type="InterPro" id="IPR036282">
    <property type="entry name" value="Glutathione-S-Trfase_C_sf"/>
</dbReference>
<reference evidence="4" key="1">
    <citation type="submission" date="2020-05" db="EMBL/GenBank/DDBJ databases">
        <title>Mycena genomes resolve the evolution of fungal bioluminescence.</title>
        <authorList>
            <person name="Tsai I.J."/>
        </authorList>
    </citation>
    <scope>NUCLEOTIDE SEQUENCE</scope>
    <source>
        <strain evidence="4">CCC161011</strain>
    </source>
</reference>
<dbReference type="InterPro" id="IPR004045">
    <property type="entry name" value="Glutathione_S-Trfase_N"/>
</dbReference>
<evidence type="ECO:0000313" key="5">
    <source>
        <dbReference type="Proteomes" id="UP000620124"/>
    </source>
</evidence>
<accession>A0A8H6YJW4</accession>
<dbReference type="SFLD" id="SFLDS00019">
    <property type="entry name" value="Glutathione_Transferase_(cytos"/>
    <property type="match status" value="1"/>
</dbReference>
<gene>
    <name evidence="4" type="ORF">MVEN_00688700</name>
</gene>
<dbReference type="EC" id="2.5.1.18" evidence="1"/>
<evidence type="ECO:0000256" key="2">
    <source>
        <dbReference type="ARBA" id="ARBA00022679"/>
    </source>
</evidence>
<dbReference type="FunFam" id="3.40.30.10:FF:000016">
    <property type="entry name" value="Glutathione S-transferase F2"/>
    <property type="match status" value="1"/>
</dbReference>
<dbReference type="PANTHER" id="PTHR43900:SF3">
    <property type="entry name" value="GLUTATHIONE S-TRANSFERASE RHO"/>
    <property type="match status" value="1"/>
</dbReference>
<evidence type="ECO:0000256" key="1">
    <source>
        <dbReference type="ARBA" id="ARBA00012452"/>
    </source>
</evidence>
<comment type="caution">
    <text evidence="4">The sequence shown here is derived from an EMBL/GenBank/DDBJ whole genome shotgun (WGS) entry which is preliminary data.</text>
</comment>
<proteinExistence type="predicted"/>